<dbReference type="InterPro" id="IPR032109">
    <property type="entry name" value="Big_3_5"/>
</dbReference>
<dbReference type="Pfam" id="PF16640">
    <property type="entry name" value="Big_3_5"/>
    <property type="match status" value="4"/>
</dbReference>
<keyword evidence="2" id="KW-0812">Transmembrane</keyword>
<keyword evidence="5" id="KW-1185">Reference proteome</keyword>
<comment type="caution">
    <text evidence="4">The sequence shown here is derived from an EMBL/GenBank/DDBJ whole genome shotgun (WGS) entry which is preliminary data.</text>
</comment>
<dbReference type="InterPro" id="IPR013783">
    <property type="entry name" value="Ig-like_fold"/>
</dbReference>
<keyword evidence="2" id="KW-0472">Membrane</keyword>
<feature type="compositionally biased region" description="Gly residues" evidence="1">
    <location>
        <begin position="647"/>
        <end position="665"/>
    </location>
</feature>
<dbReference type="Pfam" id="PF17963">
    <property type="entry name" value="Big_9"/>
    <property type="match status" value="1"/>
</dbReference>
<organism evidence="4 5">
    <name type="scientific">Angustibacter aerolatus</name>
    <dbReference type="NCBI Taxonomy" id="1162965"/>
    <lineage>
        <taxon>Bacteria</taxon>
        <taxon>Bacillati</taxon>
        <taxon>Actinomycetota</taxon>
        <taxon>Actinomycetes</taxon>
        <taxon>Kineosporiales</taxon>
        <taxon>Kineosporiaceae</taxon>
    </lineage>
</organism>
<keyword evidence="2" id="KW-1133">Transmembrane helix</keyword>
<dbReference type="Proteomes" id="UP001157017">
    <property type="component" value="Unassembled WGS sequence"/>
</dbReference>
<feature type="domain" description="Bacterial Ig-like" evidence="3">
    <location>
        <begin position="109"/>
        <end position="190"/>
    </location>
</feature>
<feature type="domain" description="Bacterial Ig-like" evidence="3">
    <location>
        <begin position="201"/>
        <end position="284"/>
    </location>
</feature>
<name>A0ABQ6JCW6_9ACTN</name>
<accession>A0ABQ6JCW6</accession>
<reference evidence="5" key="1">
    <citation type="journal article" date="2019" name="Int. J. Syst. Evol. Microbiol.">
        <title>The Global Catalogue of Microorganisms (GCM) 10K type strain sequencing project: providing services to taxonomists for standard genome sequencing and annotation.</title>
        <authorList>
            <consortium name="The Broad Institute Genomics Platform"/>
            <consortium name="The Broad Institute Genome Sequencing Center for Infectious Disease"/>
            <person name="Wu L."/>
            <person name="Ma J."/>
        </authorList>
    </citation>
    <scope>NUCLEOTIDE SEQUENCE [LARGE SCALE GENOMIC DNA]</scope>
    <source>
        <strain evidence="5">NBRC 108730</strain>
    </source>
</reference>
<protein>
    <recommendedName>
        <fullName evidence="3">Bacterial Ig-like domain-containing protein</fullName>
    </recommendedName>
</protein>
<evidence type="ECO:0000313" key="4">
    <source>
        <dbReference type="EMBL" id="GMA86033.1"/>
    </source>
</evidence>
<dbReference type="Gene3D" id="2.60.40.10">
    <property type="entry name" value="Immunoglobulins"/>
    <property type="match status" value="6"/>
</dbReference>
<proteinExistence type="predicted"/>
<sequence>MTPAPTALAAAVTDPTVSYGTADTLSYSGLAVSGPTAAGGTVTFRDADGDTLCVATLPDTSCATAADLEPGTYDVTASYSGDGDHAAGTATTRFVVSEAATAVQAGVTDASVVFGSSTTLTWAGLPTSPAAATGTVTFTSGGATLCTATLPDTSCATSATLAAGTYPVTATYSGDDHYTGSTDTTSFQVTTAGSTSFTAAATPTSATYGDPVTLSHAGLDLTGADAATGTVTFTSGGETLCVATLPDTACAAPADLDVGTYPVTATYSGDANHDGATDTTAFEVTKVATTVVAAATSPSVTFGTTNTLSYSGPVLTGPTAATGTVTFTAGGETLCVATLPATSTTAADLGAGSYAVTATYSGDANHDGDSDTAAFEVTKAATTLTAYAAFPSVPFGAPDPLAVTGLPAGATGTVTFTSGGTTLCTATLPETTCDALAGLHAGTYPVVATYSGDANHDGDTDTTSFTVTRAATALGATVASPVVSKGTREVLTASGLPAGATGTVVFTAGGRTLCTVTLPDTACRTAADLALGRYDVTATYSGDGDHSGSTATARFRVEAVATTTRTTTTPQGTPVTVPVPGASTADSITVVGTPAHGTATVRDGALVFSPDDGFVGTTTVTLRVVDEDGTVTVVTVRVVVTAADSGTDGGGGTGGSGGGGSGGSDGGDEGSGLPAVADGVATLPRTGSDLVLWTLVGAGLVTVGAVAVRTTARPVRATRAGRADGATGERA</sequence>
<evidence type="ECO:0000256" key="1">
    <source>
        <dbReference type="SAM" id="MobiDB-lite"/>
    </source>
</evidence>
<feature type="domain" description="Bacterial Ig-like" evidence="3">
    <location>
        <begin position="392"/>
        <end position="468"/>
    </location>
</feature>
<evidence type="ECO:0000313" key="5">
    <source>
        <dbReference type="Proteomes" id="UP001157017"/>
    </source>
</evidence>
<evidence type="ECO:0000256" key="2">
    <source>
        <dbReference type="SAM" id="Phobius"/>
    </source>
</evidence>
<feature type="region of interest" description="Disordered" evidence="1">
    <location>
        <begin position="643"/>
        <end position="677"/>
    </location>
</feature>
<evidence type="ECO:0000259" key="3">
    <source>
        <dbReference type="Pfam" id="PF16640"/>
    </source>
</evidence>
<gene>
    <name evidence="4" type="ORF">GCM10025868_12830</name>
</gene>
<feature type="domain" description="Bacterial Ig-like" evidence="3">
    <location>
        <begin position="481"/>
        <end position="553"/>
    </location>
</feature>
<dbReference type="EMBL" id="BSUZ01000001">
    <property type="protein sequence ID" value="GMA86033.1"/>
    <property type="molecule type" value="Genomic_DNA"/>
</dbReference>
<feature type="transmembrane region" description="Helical" evidence="2">
    <location>
        <begin position="690"/>
        <end position="712"/>
    </location>
</feature>